<evidence type="ECO:0000256" key="1">
    <source>
        <dbReference type="SAM" id="MobiDB-lite"/>
    </source>
</evidence>
<name>A0A167Q387_CALVF</name>
<dbReference type="Proteomes" id="UP000076738">
    <property type="component" value="Unassembled WGS sequence"/>
</dbReference>
<protein>
    <submittedName>
        <fullName evidence="2">Uncharacterized protein</fullName>
    </submittedName>
</protein>
<sequence length="313" mass="34000">MSVLPLPALYPGSSSMPTPSHPALPNNNSINPTPAPDPTRTALLREQSRLRQRRKRERDRLLSAGLQPPPELELKSSKPRLAPGLPEAERERREKAREKARERQRRCREGKRRARLAGAPETELELGQEGHTMNGNRNGRERRDSSSSAHSASSEEQAEVLHAVLPVSPGFQHPGPQAWPSNPPPPPLAPRSAPTHPPAPPQTQHLTTTTITPSPAQPPTTAGQTFSTTLLLALDSSPGLKHTLLTQLSLPPSALLSLHPYLTRAFEQWAYDSRAAQGQGNGNGKGRGIPRTAEEAVRAVEVAAKAVNGRRRT</sequence>
<dbReference type="STRING" id="1330018.A0A167Q387"/>
<evidence type="ECO:0000313" key="3">
    <source>
        <dbReference type="Proteomes" id="UP000076738"/>
    </source>
</evidence>
<proteinExistence type="predicted"/>
<gene>
    <name evidence="2" type="ORF">CALVIDRAFT_561232</name>
</gene>
<evidence type="ECO:0000313" key="2">
    <source>
        <dbReference type="EMBL" id="KZO99368.1"/>
    </source>
</evidence>
<feature type="compositionally biased region" description="Pro residues" evidence="1">
    <location>
        <begin position="181"/>
        <end position="201"/>
    </location>
</feature>
<dbReference type="EMBL" id="KV417272">
    <property type="protein sequence ID" value="KZO99368.1"/>
    <property type="molecule type" value="Genomic_DNA"/>
</dbReference>
<keyword evidence="3" id="KW-1185">Reference proteome</keyword>
<feature type="compositionally biased region" description="Basic and acidic residues" evidence="1">
    <location>
        <begin position="87"/>
        <end position="101"/>
    </location>
</feature>
<feature type="compositionally biased region" description="Basic residues" evidence="1">
    <location>
        <begin position="102"/>
        <end position="115"/>
    </location>
</feature>
<feature type="region of interest" description="Disordered" evidence="1">
    <location>
        <begin position="1"/>
        <end position="223"/>
    </location>
</feature>
<feature type="compositionally biased region" description="Low complexity" evidence="1">
    <location>
        <begin position="146"/>
        <end position="155"/>
    </location>
</feature>
<dbReference type="AlphaFoldDB" id="A0A167Q387"/>
<accession>A0A167Q387</accession>
<organism evidence="2 3">
    <name type="scientific">Calocera viscosa (strain TUFC12733)</name>
    <dbReference type="NCBI Taxonomy" id="1330018"/>
    <lineage>
        <taxon>Eukaryota</taxon>
        <taxon>Fungi</taxon>
        <taxon>Dikarya</taxon>
        <taxon>Basidiomycota</taxon>
        <taxon>Agaricomycotina</taxon>
        <taxon>Dacrymycetes</taxon>
        <taxon>Dacrymycetales</taxon>
        <taxon>Dacrymycetaceae</taxon>
        <taxon>Calocera</taxon>
    </lineage>
</organism>
<reference evidence="2 3" key="1">
    <citation type="journal article" date="2016" name="Mol. Biol. Evol.">
        <title>Comparative Genomics of Early-Diverging Mushroom-Forming Fungi Provides Insights into the Origins of Lignocellulose Decay Capabilities.</title>
        <authorList>
            <person name="Nagy L.G."/>
            <person name="Riley R."/>
            <person name="Tritt A."/>
            <person name="Adam C."/>
            <person name="Daum C."/>
            <person name="Floudas D."/>
            <person name="Sun H."/>
            <person name="Yadav J.S."/>
            <person name="Pangilinan J."/>
            <person name="Larsson K.H."/>
            <person name="Matsuura K."/>
            <person name="Barry K."/>
            <person name="Labutti K."/>
            <person name="Kuo R."/>
            <person name="Ohm R.A."/>
            <person name="Bhattacharya S.S."/>
            <person name="Shirouzu T."/>
            <person name="Yoshinaga Y."/>
            <person name="Martin F.M."/>
            <person name="Grigoriev I.V."/>
            <person name="Hibbett D.S."/>
        </authorList>
    </citation>
    <scope>NUCLEOTIDE SEQUENCE [LARGE SCALE GENOMIC DNA]</scope>
    <source>
        <strain evidence="2 3">TUFC12733</strain>
    </source>
</reference>
<feature type="compositionally biased region" description="Low complexity" evidence="1">
    <location>
        <begin position="202"/>
        <end position="223"/>
    </location>
</feature>